<organism evidence="2 3">
    <name type="scientific">Oldenlandia corymbosa var. corymbosa</name>
    <dbReference type="NCBI Taxonomy" id="529605"/>
    <lineage>
        <taxon>Eukaryota</taxon>
        <taxon>Viridiplantae</taxon>
        <taxon>Streptophyta</taxon>
        <taxon>Embryophyta</taxon>
        <taxon>Tracheophyta</taxon>
        <taxon>Spermatophyta</taxon>
        <taxon>Magnoliopsida</taxon>
        <taxon>eudicotyledons</taxon>
        <taxon>Gunneridae</taxon>
        <taxon>Pentapetalae</taxon>
        <taxon>asterids</taxon>
        <taxon>lamiids</taxon>
        <taxon>Gentianales</taxon>
        <taxon>Rubiaceae</taxon>
        <taxon>Rubioideae</taxon>
        <taxon>Spermacoceae</taxon>
        <taxon>Hedyotis-Oldenlandia complex</taxon>
        <taxon>Oldenlandia</taxon>
    </lineage>
</organism>
<feature type="signal peptide" evidence="1">
    <location>
        <begin position="1"/>
        <end position="29"/>
    </location>
</feature>
<evidence type="ECO:0000313" key="2">
    <source>
        <dbReference type="EMBL" id="CAI9099741.1"/>
    </source>
</evidence>
<dbReference type="AlphaFoldDB" id="A0AAV1CX18"/>
<gene>
    <name evidence="2" type="ORF">OLC1_LOCUS9699</name>
</gene>
<sequence length="113" mass="12551">MENKPNIAMLHLLIILFLFLSRSHVMVKAVETPSPAPLPQPLGFLPLNVEEDVHTDAQKQHSRSHACSSVRNVVQLAFVFLQALMATSNLALVTITGRPNEAVLNALDFDYLY</sequence>
<evidence type="ECO:0000256" key="1">
    <source>
        <dbReference type="SAM" id="SignalP"/>
    </source>
</evidence>
<evidence type="ECO:0000313" key="3">
    <source>
        <dbReference type="Proteomes" id="UP001161247"/>
    </source>
</evidence>
<keyword evidence="3" id="KW-1185">Reference proteome</keyword>
<keyword evidence="1" id="KW-0732">Signal</keyword>
<protein>
    <submittedName>
        <fullName evidence="2">OLC1v1036603C1</fullName>
    </submittedName>
</protein>
<proteinExistence type="predicted"/>
<dbReference type="Proteomes" id="UP001161247">
    <property type="component" value="Chromosome 3"/>
</dbReference>
<reference evidence="2" key="1">
    <citation type="submission" date="2023-03" db="EMBL/GenBank/DDBJ databases">
        <authorList>
            <person name="Julca I."/>
        </authorList>
    </citation>
    <scope>NUCLEOTIDE SEQUENCE</scope>
</reference>
<accession>A0AAV1CX18</accession>
<feature type="chain" id="PRO_5043538852" evidence="1">
    <location>
        <begin position="30"/>
        <end position="113"/>
    </location>
</feature>
<name>A0AAV1CX18_OLDCO</name>
<dbReference type="EMBL" id="OX459120">
    <property type="protein sequence ID" value="CAI9099741.1"/>
    <property type="molecule type" value="Genomic_DNA"/>
</dbReference>